<reference evidence="2" key="1">
    <citation type="journal article" date="2015" name="BMC Genomics">
        <title>Genomic and transcriptomic analysis of the endophytic fungus Pestalotiopsis fici reveals its lifestyle and high potential for synthesis of natural products.</title>
        <authorList>
            <person name="Wang X."/>
            <person name="Zhang X."/>
            <person name="Liu L."/>
            <person name="Xiang M."/>
            <person name="Wang W."/>
            <person name="Sun X."/>
            <person name="Che Y."/>
            <person name="Guo L."/>
            <person name="Liu G."/>
            <person name="Guo L."/>
            <person name="Wang C."/>
            <person name="Yin W.B."/>
            <person name="Stadler M."/>
            <person name="Zhang X."/>
            <person name="Liu X."/>
        </authorList>
    </citation>
    <scope>NUCLEOTIDE SEQUENCE [LARGE SCALE GENOMIC DNA]</scope>
    <source>
        <strain evidence="2">W106-1 / CGMCC3.15140</strain>
    </source>
</reference>
<sequence length="390" mass="42590">MPLSPRYDVTNVNLLIDSAGSLVIVVKGDSMRINRSAIVIGETRGFSGDGLEVTYIGYNFESCNVDVFAVHLRTGMVRRLTAYPEYVDPVDILPDNQWHVVEDTRLTGRQMFLAVMRGIPPIIDLLVSGAVLFTRNNGERRFFQPWLLDRYGDRGSYIGQELNGASNGTPGSGAVDDPEWNARADPKWSLDGTQIVYFQRHTISPECGGINPLPCYASSEPGGRIDRIMIANLTSRNPLPIREVDPISDNIPWAIPYTPGMSFSGYQISPQSGVYNLKGAKSGEAQVVYNSGDNENAAPWIAVTYTNYSDDGLSTLGGYENATLTTTGVTSILVDWYSNITQTGEVKGTKVTSHDGFHLAIDIMTNIFSTNGTLTTTINGVSYYQPADGT</sequence>
<dbReference type="AlphaFoldDB" id="W3X1F4"/>
<organism evidence="1 2">
    <name type="scientific">Pestalotiopsis fici (strain W106-1 / CGMCC3.15140)</name>
    <dbReference type="NCBI Taxonomy" id="1229662"/>
    <lineage>
        <taxon>Eukaryota</taxon>
        <taxon>Fungi</taxon>
        <taxon>Dikarya</taxon>
        <taxon>Ascomycota</taxon>
        <taxon>Pezizomycotina</taxon>
        <taxon>Sordariomycetes</taxon>
        <taxon>Xylariomycetidae</taxon>
        <taxon>Amphisphaeriales</taxon>
        <taxon>Sporocadaceae</taxon>
        <taxon>Pestalotiopsis</taxon>
    </lineage>
</organism>
<dbReference type="KEGG" id="pfy:PFICI_07368"/>
<protein>
    <submittedName>
        <fullName evidence="1">Uncharacterized protein</fullName>
    </submittedName>
</protein>
<dbReference type="RefSeq" id="XP_007834140.1">
    <property type="nucleotide sequence ID" value="XM_007835949.1"/>
</dbReference>
<accession>W3X1F4</accession>
<dbReference type="OMA" id="FQANGTM"/>
<evidence type="ECO:0000313" key="2">
    <source>
        <dbReference type="Proteomes" id="UP000030651"/>
    </source>
</evidence>
<proteinExistence type="predicted"/>
<dbReference type="EMBL" id="KI912113">
    <property type="protein sequence ID" value="ETS79839.1"/>
    <property type="molecule type" value="Genomic_DNA"/>
</dbReference>
<dbReference type="OrthoDB" id="10265322at2759"/>
<name>W3X1F4_PESFW</name>
<dbReference type="HOGENOM" id="CLU_702135_0_0_1"/>
<dbReference type="GeneID" id="19272381"/>
<gene>
    <name evidence="1" type="ORF">PFICI_07368</name>
</gene>
<evidence type="ECO:0000313" key="1">
    <source>
        <dbReference type="EMBL" id="ETS79839.1"/>
    </source>
</evidence>
<dbReference type="eggNOG" id="ENOG502SH4T">
    <property type="taxonomic scope" value="Eukaryota"/>
</dbReference>
<dbReference type="InParanoid" id="W3X1F4"/>
<dbReference type="Proteomes" id="UP000030651">
    <property type="component" value="Unassembled WGS sequence"/>
</dbReference>
<keyword evidence="2" id="KW-1185">Reference proteome</keyword>